<reference evidence="2 3" key="1">
    <citation type="submission" date="2011-08" db="EMBL/GenBank/DDBJ databases">
        <title>The Genome Sequence of Clostridium hathewayi WAL-18680.</title>
        <authorList>
            <consortium name="The Broad Institute Genome Sequencing Platform"/>
            <person name="Earl A."/>
            <person name="Ward D."/>
            <person name="Feldgarden M."/>
            <person name="Gevers D."/>
            <person name="Finegold S.M."/>
            <person name="Summanen P.H."/>
            <person name="Molitoris D.R."/>
            <person name="Song M."/>
            <person name="Daigneault M."/>
            <person name="Allen-Vercoe E."/>
            <person name="Young S.K."/>
            <person name="Zeng Q."/>
            <person name="Gargeya S."/>
            <person name="Fitzgerald M."/>
            <person name="Haas B."/>
            <person name="Abouelleil A."/>
            <person name="Alvarado L."/>
            <person name="Arachchi H.M."/>
            <person name="Berlin A."/>
            <person name="Brown A."/>
            <person name="Chapman S.B."/>
            <person name="Chen Z."/>
            <person name="Dunbar C."/>
            <person name="Freedman E."/>
            <person name="Gearin G."/>
            <person name="Gellesch M."/>
            <person name="Goldberg J."/>
            <person name="Griggs A."/>
            <person name="Gujja S."/>
            <person name="Heiman D."/>
            <person name="Howarth C."/>
            <person name="Larson L."/>
            <person name="Lui A."/>
            <person name="MacDonald P.J.P."/>
            <person name="Montmayeur A."/>
            <person name="Murphy C."/>
            <person name="Neiman D."/>
            <person name="Pearson M."/>
            <person name="Priest M."/>
            <person name="Roberts A."/>
            <person name="Saif S."/>
            <person name="Shea T."/>
            <person name="Shenoy N."/>
            <person name="Sisk P."/>
            <person name="Stolte C."/>
            <person name="Sykes S."/>
            <person name="Wortman J."/>
            <person name="Nusbaum C."/>
            <person name="Birren B."/>
        </authorList>
    </citation>
    <scope>NUCLEOTIDE SEQUENCE [LARGE SCALE GENOMIC DNA]</scope>
    <source>
        <strain evidence="2 3">WAL-18680</strain>
    </source>
</reference>
<feature type="domain" description="SIS" evidence="1">
    <location>
        <begin position="25"/>
        <end position="205"/>
    </location>
</feature>
<evidence type="ECO:0000313" key="3">
    <source>
        <dbReference type="Proteomes" id="UP000005384"/>
    </source>
</evidence>
<dbReference type="GO" id="GO:1901135">
    <property type="term" value="P:carbohydrate derivative metabolic process"/>
    <property type="evidence" value="ECO:0007669"/>
    <property type="project" value="InterPro"/>
</dbReference>
<comment type="caution">
    <text evidence="2">The sequence shown here is derived from an EMBL/GenBank/DDBJ whole genome shotgun (WGS) entry which is preliminary data.</text>
</comment>
<dbReference type="HOGENOM" id="CLU_080999_2_0_9"/>
<evidence type="ECO:0000259" key="1">
    <source>
        <dbReference type="PROSITE" id="PS51464"/>
    </source>
</evidence>
<dbReference type="PANTHER" id="PTHR30390">
    <property type="entry name" value="SEDOHEPTULOSE 7-PHOSPHATE ISOMERASE / DNAA INITIATOR-ASSOCIATING FACTOR FOR REPLICATION INITIATION"/>
    <property type="match status" value="1"/>
</dbReference>
<dbReference type="PROSITE" id="PS51464">
    <property type="entry name" value="SIS"/>
    <property type="match status" value="1"/>
</dbReference>
<dbReference type="Gene3D" id="3.40.50.10490">
    <property type="entry name" value="Glucose-6-phosphate isomerase like protein, domain 1"/>
    <property type="match status" value="1"/>
</dbReference>
<dbReference type="GO" id="GO:0097367">
    <property type="term" value="F:carbohydrate derivative binding"/>
    <property type="evidence" value="ECO:0007669"/>
    <property type="project" value="InterPro"/>
</dbReference>
<dbReference type="InterPro" id="IPR001347">
    <property type="entry name" value="SIS_dom"/>
</dbReference>
<dbReference type="InterPro" id="IPR046348">
    <property type="entry name" value="SIS_dom_sf"/>
</dbReference>
<proteinExistence type="predicted"/>
<dbReference type="InterPro" id="IPR050099">
    <property type="entry name" value="SIS_GmhA/DiaA_subfam"/>
</dbReference>
<accession>G5IKP2</accession>
<protein>
    <recommendedName>
        <fullName evidence="1">SIS domain-containing protein</fullName>
    </recommendedName>
</protein>
<organism evidence="2 3">
    <name type="scientific">Hungatella hathewayi WAL-18680</name>
    <dbReference type="NCBI Taxonomy" id="742737"/>
    <lineage>
        <taxon>Bacteria</taxon>
        <taxon>Bacillati</taxon>
        <taxon>Bacillota</taxon>
        <taxon>Clostridia</taxon>
        <taxon>Lachnospirales</taxon>
        <taxon>Lachnospiraceae</taxon>
        <taxon>Hungatella</taxon>
    </lineage>
</organism>
<dbReference type="Pfam" id="PF13580">
    <property type="entry name" value="SIS_2"/>
    <property type="match status" value="2"/>
</dbReference>
<keyword evidence="3" id="KW-1185">Reference proteome</keyword>
<gene>
    <name evidence="2" type="ORF">HMPREF9473_04070</name>
</gene>
<sequence length="205" mass="22780">MKQLVERYPQLESCQRDMEMAFSIMKDSFQSGGKLLVCGNGGSAADCSHIAGELLKGFLKKRRLAEEVRDTWTLAVPDGRFLHENLQGALPVISLPEQLSFSTAFANDVRGDLNYAQLVYAYGREGDVLLALSTSGNSENIKYALETAKVLGLKNIGLSGMGNGKIKEFCDVYVQAPSLCTPEIQEYHLAVYHTLCRWLEEEFFL</sequence>
<dbReference type="AlphaFoldDB" id="G5IKP2"/>
<dbReference type="InterPro" id="IPR035461">
    <property type="entry name" value="GmhA/DiaA"/>
</dbReference>
<dbReference type="OrthoDB" id="9781311at2"/>
<dbReference type="CDD" id="cd05006">
    <property type="entry name" value="SIS_GmhA"/>
    <property type="match status" value="1"/>
</dbReference>
<name>G5IKP2_9FIRM</name>
<dbReference type="PATRIC" id="fig|742737.3.peg.4054"/>
<dbReference type="Proteomes" id="UP000005384">
    <property type="component" value="Unassembled WGS sequence"/>
</dbReference>
<dbReference type="SUPFAM" id="SSF53697">
    <property type="entry name" value="SIS domain"/>
    <property type="match status" value="1"/>
</dbReference>
<evidence type="ECO:0000313" key="2">
    <source>
        <dbReference type="EMBL" id="EHI57974.1"/>
    </source>
</evidence>
<dbReference type="RefSeq" id="WP_006782061.1">
    <property type="nucleotide sequence ID" value="NZ_CP040506.1"/>
</dbReference>
<dbReference type="EMBL" id="ADLN01000112">
    <property type="protein sequence ID" value="EHI57974.1"/>
    <property type="molecule type" value="Genomic_DNA"/>
</dbReference>